<dbReference type="CDD" id="cd06661">
    <property type="entry name" value="GGCT_like"/>
    <property type="match status" value="1"/>
</dbReference>
<evidence type="ECO:0000256" key="3">
    <source>
        <dbReference type="PIRSR" id="PIRSR617939-1"/>
    </source>
</evidence>
<evidence type="ECO:0000256" key="2">
    <source>
        <dbReference type="ARBA" id="ARBA00023239"/>
    </source>
</evidence>
<dbReference type="EMBL" id="FJUW01000004">
    <property type="protein sequence ID" value="CZS90196.1"/>
    <property type="molecule type" value="Genomic_DNA"/>
</dbReference>
<feature type="domain" description="Gamma-glutamylcyclotransferase AIG2-like" evidence="5">
    <location>
        <begin position="31"/>
        <end position="114"/>
    </location>
</feature>
<dbReference type="EC" id="4.3.2.9" evidence="1"/>
<dbReference type="SUPFAM" id="SSF110857">
    <property type="entry name" value="Gamma-glutamyl cyclotransferase-like"/>
    <property type="match status" value="1"/>
</dbReference>
<evidence type="ECO:0000313" key="7">
    <source>
        <dbReference type="Proteomes" id="UP000178129"/>
    </source>
</evidence>
<dbReference type="PANTHER" id="PTHR12935">
    <property type="entry name" value="GAMMA-GLUTAMYLCYCLOTRANSFERASE"/>
    <property type="match status" value="1"/>
</dbReference>
<sequence length="195" mass="21811">MADPERDFTALYFGYSSNLSPVTMKQRCPGSLYIGLAILKDYKWIINSTSYASIIPSPGDLVYGSLFFLMGKDENALDLSEGVPWLYEKQYLDVHRITAGKEEEKTAKALAYVDVQRLDEGTIEPDYVVWVQKAIQHGLEAGVPKDYVEKYLRPWIGHFHSQQEANMVRTIPAAQWSGGMAAGVRGRVMGGLDRG</sequence>
<dbReference type="AlphaFoldDB" id="A0A1E1JWC0"/>
<dbReference type="GO" id="GO:0003839">
    <property type="term" value="F:gamma-glutamylcyclotransferase activity"/>
    <property type="evidence" value="ECO:0007669"/>
    <property type="project" value="UniProtKB-EC"/>
</dbReference>
<name>A0A1E1JWC0_9HELO</name>
<comment type="caution">
    <text evidence="6">The sequence shown here is derived from an EMBL/GenBank/DDBJ whole genome shotgun (WGS) entry which is preliminary data.</text>
</comment>
<evidence type="ECO:0000256" key="1">
    <source>
        <dbReference type="ARBA" id="ARBA00012346"/>
    </source>
</evidence>
<evidence type="ECO:0000313" key="6">
    <source>
        <dbReference type="EMBL" id="CZS90196.1"/>
    </source>
</evidence>
<dbReference type="InterPro" id="IPR009288">
    <property type="entry name" value="AIG2-like_dom"/>
</dbReference>
<dbReference type="InterPro" id="IPR013024">
    <property type="entry name" value="GGCT-like"/>
</dbReference>
<protein>
    <recommendedName>
        <fullName evidence="1">gamma-glutamylcyclotransferase</fullName>
        <ecNumber evidence="1">4.3.2.9</ecNumber>
    </recommendedName>
</protein>
<proteinExistence type="predicted"/>
<dbReference type="Gene3D" id="3.10.490.10">
    <property type="entry name" value="Gamma-glutamyl cyclotransferase-like"/>
    <property type="match status" value="1"/>
</dbReference>
<feature type="binding site" evidence="4">
    <location>
        <begin position="12"/>
        <end position="17"/>
    </location>
    <ligand>
        <name>substrate</name>
    </ligand>
</feature>
<dbReference type="PANTHER" id="PTHR12935:SF0">
    <property type="entry name" value="GAMMA-GLUTAMYLCYCLOTRANSFERASE"/>
    <property type="match status" value="1"/>
</dbReference>
<gene>
    <name evidence="6" type="ORF">RCO7_08640</name>
</gene>
<keyword evidence="2" id="KW-0456">Lyase</keyword>
<dbReference type="Proteomes" id="UP000178129">
    <property type="component" value="Unassembled WGS sequence"/>
</dbReference>
<organism evidence="6 7">
    <name type="scientific">Rhynchosporium graminicola</name>
    <dbReference type="NCBI Taxonomy" id="2792576"/>
    <lineage>
        <taxon>Eukaryota</taxon>
        <taxon>Fungi</taxon>
        <taxon>Dikarya</taxon>
        <taxon>Ascomycota</taxon>
        <taxon>Pezizomycotina</taxon>
        <taxon>Leotiomycetes</taxon>
        <taxon>Helotiales</taxon>
        <taxon>Ploettnerulaceae</taxon>
        <taxon>Rhynchosporium</taxon>
    </lineage>
</organism>
<keyword evidence="7" id="KW-1185">Reference proteome</keyword>
<evidence type="ECO:0000259" key="5">
    <source>
        <dbReference type="Pfam" id="PF06094"/>
    </source>
</evidence>
<accession>A0A1E1JWC0</accession>
<dbReference type="STRING" id="914237.A0A1E1JWC0"/>
<dbReference type="Pfam" id="PF06094">
    <property type="entry name" value="GGACT"/>
    <property type="match status" value="1"/>
</dbReference>
<dbReference type="InterPro" id="IPR017939">
    <property type="entry name" value="G-Glutamylcylcotransferase"/>
</dbReference>
<dbReference type="InParanoid" id="A0A1E1JWC0"/>
<evidence type="ECO:0000256" key="4">
    <source>
        <dbReference type="PIRSR" id="PIRSR617939-2"/>
    </source>
</evidence>
<reference evidence="7" key="1">
    <citation type="submission" date="2016-03" db="EMBL/GenBank/DDBJ databases">
        <authorList>
            <person name="Ploux O."/>
        </authorList>
    </citation>
    <scope>NUCLEOTIDE SEQUENCE [LARGE SCALE GENOMIC DNA]</scope>
    <source>
        <strain evidence="7">UK7</strain>
    </source>
</reference>
<feature type="active site" description="Proton acceptor" evidence="3">
    <location>
        <position position="81"/>
    </location>
</feature>
<dbReference type="InterPro" id="IPR036568">
    <property type="entry name" value="GGCT-like_sf"/>
</dbReference>